<dbReference type="PANTHER" id="PTHR10091:SF0">
    <property type="entry name" value="GALACTOSE MUTAROTASE"/>
    <property type="match status" value="1"/>
</dbReference>
<proteinExistence type="predicted"/>
<evidence type="ECO:0000313" key="3">
    <source>
        <dbReference type="Proteomes" id="UP000437709"/>
    </source>
</evidence>
<gene>
    <name evidence="2" type="ORF">GB881_11015</name>
</gene>
<dbReference type="Gene3D" id="2.70.98.10">
    <property type="match status" value="1"/>
</dbReference>
<dbReference type="GO" id="GO:0033499">
    <property type="term" value="P:galactose catabolic process via UDP-galactose, Leloir pathway"/>
    <property type="evidence" value="ECO:0007669"/>
    <property type="project" value="TreeGrafter"/>
</dbReference>
<dbReference type="RefSeq" id="WP_152195593.1">
    <property type="nucleotide sequence ID" value="NZ_VUKD01000003.1"/>
</dbReference>
<feature type="region of interest" description="Disordered" evidence="1">
    <location>
        <begin position="1"/>
        <end position="20"/>
    </location>
</feature>
<dbReference type="OrthoDB" id="4739604at2"/>
<accession>A0A6N7EHN0</accession>
<evidence type="ECO:0000313" key="2">
    <source>
        <dbReference type="EMBL" id="MPV37560.1"/>
    </source>
</evidence>
<dbReference type="GO" id="GO:0004034">
    <property type="term" value="F:aldose 1-epimerase activity"/>
    <property type="evidence" value="ECO:0007669"/>
    <property type="project" value="TreeGrafter"/>
</dbReference>
<name>A0A6N7EHN0_9MICO</name>
<comment type="caution">
    <text evidence="2">The sequence shown here is derived from an EMBL/GenBank/DDBJ whole genome shotgun (WGS) entry which is preliminary data.</text>
</comment>
<organism evidence="2 3">
    <name type="scientific">Georgenia subflava</name>
    <dbReference type="NCBI Taxonomy" id="1622177"/>
    <lineage>
        <taxon>Bacteria</taxon>
        <taxon>Bacillati</taxon>
        <taxon>Actinomycetota</taxon>
        <taxon>Actinomycetes</taxon>
        <taxon>Micrococcales</taxon>
        <taxon>Bogoriellaceae</taxon>
        <taxon>Georgenia</taxon>
    </lineage>
</organism>
<protein>
    <submittedName>
        <fullName evidence="2">Aldose 1-epimerase</fullName>
    </submittedName>
</protein>
<dbReference type="GO" id="GO:0006006">
    <property type="term" value="P:glucose metabolic process"/>
    <property type="evidence" value="ECO:0007669"/>
    <property type="project" value="TreeGrafter"/>
</dbReference>
<sequence>METQPVTRTGVERSTLDGEPTWVLTHPHGARVVVAETGATVLSWQAPGRDGDLVELLDGYTSAAELAGRDGYRNAVLVPWSNRVRDAGYTFAGTHHDLAPGAGSGREALHGLLTGARFVRAQASVRDSTLALRLVATIEPGQYPGYPFSLDVSVTYALGVGSEGEARLGLQLEATNTGEVAAPVALGWHPYLRLPGHNAVDELELTVPARSRVLTDDRLVPLAGEQALAGVSAPVRLSPVGETVLDQAFTDLVPDDDGVVATVLRSARTGESLTVEQEPFQAQVVHVFTGDSLRRGPRASLAVEPCQLVADALNRPDCAEQLALAPGEQRQLVSDIVYRRG</sequence>
<dbReference type="GO" id="GO:0030246">
    <property type="term" value="F:carbohydrate binding"/>
    <property type="evidence" value="ECO:0007669"/>
    <property type="project" value="InterPro"/>
</dbReference>
<dbReference type="InterPro" id="IPR011013">
    <property type="entry name" value="Gal_mutarotase_sf_dom"/>
</dbReference>
<dbReference type="InterPro" id="IPR014718">
    <property type="entry name" value="GH-type_carb-bd"/>
</dbReference>
<dbReference type="AlphaFoldDB" id="A0A6N7EHN0"/>
<dbReference type="Pfam" id="PF01263">
    <property type="entry name" value="Aldose_epim"/>
    <property type="match status" value="1"/>
</dbReference>
<dbReference type="Proteomes" id="UP000437709">
    <property type="component" value="Unassembled WGS sequence"/>
</dbReference>
<dbReference type="InterPro" id="IPR008183">
    <property type="entry name" value="Aldose_1/G6P_1-epimerase"/>
</dbReference>
<dbReference type="SUPFAM" id="SSF74650">
    <property type="entry name" value="Galactose mutarotase-like"/>
    <property type="match status" value="1"/>
</dbReference>
<evidence type="ECO:0000256" key="1">
    <source>
        <dbReference type="SAM" id="MobiDB-lite"/>
    </source>
</evidence>
<keyword evidence="3" id="KW-1185">Reference proteome</keyword>
<reference evidence="2 3" key="1">
    <citation type="submission" date="2019-10" db="EMBL/GenBank/DDBJ databases">
        <title>Georgenia wutianyii sp. nov. and Georgenia yuyongxinii sp. nov. isolated from plateau pika (Ochotona curzoniae) in the Qinghai-Tibet plateau of China.</title>
        <authorList>
            <person name="Tian Z."/>
        </authorList>
    </citation>
    <scope>NUCLEOTIDE SEQUENCE [LARGE SCALE GENOMIC DNA]</scope>
    <source>
        <strain evidence="2 3">JCM 19765</strain>
    </source>
</reference>
<dbReference type="PANTHER" id="PTHR10091">
    <property type="entry name" value="ALDOSE-1-EPIMERASE"/>
    <property type="match status" value="1"/>
</dbReference>
<dbReference type="EMBL" id="WHPC01000040">
    <property type="protein sequence ID" value="MPV37560.1"/>
    <property type="molecule type" value="Genomic_DNA"/>
</dbReference>